<gene>
    <name evidence="1" type="ORF">CDAR_453321</name>
</gene>
<dbReference type="AlphaFoldDB" id="A0AAV4TD51"/>
<organism evidence="1 2">
    <name type="scientific">Caerostris darwini</name>
    <dbReference type="NCBI Taxonomy" id="1538125"/>
    <lineage>
        <taxon>Eukaryota</taxon>
        <taxon>Metazoa</taxon>
        <taxon>Ecdysozoa</taxon>
        <taxon>Arthropoda</taxon>
        <taxon>Chelicerata</taxon>
        <taxon>Arachnida</taxon>
        <taxon>Araneae</taxon>
        <taxon>Araneomorphae</taxon>
        <taxon>Entelegynae</taxon>
        <taxon>Araneoidea</taxon>
        <taxon>Araneidae</taxon>
        <taxon>Caerostris</taxon>
    </lineage>
</organism>
<comment type="caution">
    <text evidence="1">The sequence shown here is derived from an EMBL/GenBank/DDBJ whole genome shotgun (WGS) entry which is preliminary data.</text>
</comment>
<accession>A0AAV4TD51</accession>
<evidence type="ECO:0000313" key="1">
    <source>
        <dbReference type="EMBL" id="GIY44588.1"/>
    </source>
</evidence>
<evidence type="ECO:0000313" key="2">
    <source>
        <dbReference type="Proteomes" id="UP001054837"/>
    </source>
</evidence>
<dbReference type="Proteomes" id="UP001054837">
    <property type="component" value="Unassembled WGS sequence"/>
</dbReference>
<proteinExistence type="predicted"/>
<protein>
    <submittedName>
        <fullName evidence="1">Uncharacterized protein</fullName>
    </submittedName>
</protein>
<keyword evidence="2" id="KW-1185">Reference proteome</keyword>
<sequence>MKTKGLNIPFPRIIPSRASAVTPCIAIRCGYIPCAREPKLVVIEGGSSFYPTSTHLMPSGDQSSNSIDPARNGKVFRLPPLIHFSLSIRSLRNGGLRFTLIKTLMNAIKREINGRRFSNFV</sequence>
<name>A0AAV4TD51_9ARAC</name>
<dbReference type="EMBL" id="BPLQ01009546">
    <property type="protein sequence ID" value="GIY44588.1"/>
    <property type="molecule type" value="Genomic_DNA"/>
</dbReference>
<reference evidence="1 2" key="1">
    <citation type="submission" date="2021-06" db="EMBL/GenBank/DDBJ databases">
        <title>Caerostris darwini draft genome.</title>
        <authorList>
            <person name="Kono N."/>
            <person name="Arakawa K."/>
        </authorList>
    </citation>
    <scope>NUCLEOTIDE SEQUENCE [LARGE SCALE GENOMIC DNA]</scope>
</reference>